<evidence type="ECO:0000256" key="1">
    <source>
        <dbReference type="SAM" id="MobiDB-lite"/>
    </source>
</evidence>
<dbReference type="EMBL" id="FPIW01000005">
    <property type="protein sequence ID" value="SFW23590.1"/>
    <property type="molecule type" value="Genomic_DNA"/>
</dbReference>
<gene>
    <name evidence="2" type="ORF">SAMN02910291_00505</name>
</gene>
<sequence>MSDTTTITPEERLERLVKIAKEALSNYKSAKKATQPRDGETIKSSRLRGATANEKFRQHSRYMHELHCLAVELGLCDPQPERYGERRLSLGFGREVREIWREPEGYKNG</sequence>
<comment type="caution">
    <text evidence="2">The sequence shown here is derived from an EMBL/GenBank/DDBJ whole genome shotgun (WGS) entry which is preliminary data.</text>
</comment>
<proteinExistence type="predicted"/>
<dbReference type="AlphaFoldDB" id="A0AA94HR01"/>
<name>A0AA94HR01_DESDE</name>
<protein>
    <submittedName>
        <fullName evidence="2">Uncharacterized protein</fullName>
    </submittedName>
</protein>
<dbReference type="Proteomes" id="UP000182680">
    <property type="component" value="Unassembled WGS sequence"/>
</dbReference>
<evidence type="ECO:0000313" key="3">
    <source>
        <dbReference type="Proteomes" id="UP000182680"/>
    </source>
</evidence>
<accession>A0AA94HR01</accession>
<evidence type="ECO:0000313" key="2">
    <source>
        <dbReference type="EMBL" id="SFW23590.1"/>
    </source>
</evidence>
<organism evidence="2 3">
    <name type="scientific">Desulfovibrio desulfuricans</name>
    <dbReference type="NCBI Taxonomy" id="876"/>
    <lineage>
        <taxon>Bacteria</taxon>
        <taxon>Pseudomonadati</taxon>
        <taxon>Thermodesulfobacteriota</taxon>
        <taxon>Desulfovibrionia</taxon>
        <taxon>Desulfovibrionales</taxon>
        <taxon>Desulfovibrionaceae</taxon>
        <taxon>Desulfovibrio</taxon>
    </lineage>
</organism>
<reference evidence="3" key="1">
    <citation type="submission" date="2016-11" db="EMBL/GenBank/DDBJ databases">
        <authorList>
            <person name="Jaros S."/>
            <person name="Januszkiewicz K."/>
            <person name="Wedrychowicz H."/>
        </authorList>
    </citation>
    <scope>NUCLEOTIDE SEQUENCE [LARGE SCALE GENOMIC DNA]</scope>
    <source>
        <strain evidence="3">DSM 7057</strain>
    </source>
</reference>
<feature type="region of interest" description="Disordered" evidence="1">
    <location>
        <begin position="27"/>
        <end position="53"/>
    </location>
</feature>
<dbReference type="RefSeq" id="WP_072311291.1">
    <property type="nucleotide sequence ID" value="NZ_FPIW01000005.1"/>
</dbReference>